<dbReference type="GO" id="GO:0003723">
    <property type="term" value="F:RNA binding"/>
    <property type="evidence" value="ECO:0007669"/>
    <property type="project" value="InterPro"/>
</dbReference>
<proteinExistence type="predicted"/>
<protein>
    <submittedName>
        <fullName evidence="4">23S rRNA (Guanosine(2251)-2'-O)-methyltransferase</fullName>
        <ecNumber evidence="4">2.1.1.185</ecNumber>
    </submittedName>
</protein>
<dbReference type="GO" id="GO:0005829">
    <property type="term" value="C:cytosol"/>
    <property type="evidence" value="ECO:0007669"/>
    <property type="project" value="TreeGrafter"/>
</dbReference>
<dbReference type="GO" id="GO:0008173">
    <property type="term" value="F:RNA methyltransferase activity"/>
    <property type="evidence" value="ECO:0007669"/>
    <property type="project" value="InterPro"/>
</dbReference>
<dbReference type="InterPro" id="IPR029026">
    <property type="entry name" value="tRNA_m1G_MTases_N"/>
</dbReference>
<keyword evidence="2 4" id="KW-0808">Transferase</keyword>
<dbReference type="PANTHER" id="PTHR46429:SF1">
    <property type="entry name" value="23S RRNA (GUANOSINE-2'-O-)-METHYLTRANSFERASE RLMB"/>
    <property type="match status" value="1"/>
</dbReference>
<evidence type="ECO:0000259" key="3">
    <source>
        <dbReference type="SMART" id="SM00967"/>
    </source>
</evidence>
<dbReference type="AlphaFoldDB" id="A0A3B1DXA8"/>
<dbReference type="Pfam" id="PF00588">
    <property type="entry name" value="SpoU_methylase"/>
    <property type="match status" value="1"/>
</dbReference>
<dbReference type="GO" id="GO:0006396">
    <property type="term" value="P:RNA processing"/>
    <property type="evidence" value="ECO:0007669"/>
    <property type="project" value="InterPro"/>
</dbReference>
<dbReference type="EMBL" id="UOGL01000398">
    <property type="protein sequence ID" value="VAX40080.1"/>
    <property type="molecule type" value="Genomic_DNA"/>
</dbReference>
<evidence type="ECO:0000313" key="4">
    <source>
        <dbReference type="EMBL" id="VAX40080.1"/>
    </source>
</evidence>
<dbReference type="Gene3D" id="3.30.1330.30">
    <property type="match status" value="1"/>
</dbReference>
<dbReference type="CDD" id="cd18103">
    <property type="entry name" value="SpoU-like_RlmB"/>
    <property type="match status" value="1"/>
</dbReference>
<gene>
    <name evidence="4" type="ORF">MNBD_PLANCTO02-273</name>
</gene>
<evidence type="ECO:0000256" key="2">
    <source>
        <dbReference type="ARBA" id="ARBA00022679"/>
    </source>
</evidence>
<dbReference type="EC" id="2.1.1.185" evidence="4"/>
<keyword evidence="1 4" id="KW-0489">Methyltransferase</keyword>
<accession>A0A3B1DXA8</accession>
<name>A0A3B1DXA8_9ZZZZ</name>
<dbReference type="SMART" id="SM00967">
    <property type="entry name" value="SpoU_sub_bind"/>
    <property type="match status" value="1"/>
</dbReference>
<dbReference type="SUPFAM" id="SSF75217">
    <property type="entry name" value="alpha/beta knot"/>
    <property type="match status" value="1"/>
</dbReference>
<dbReference type="GO" id="GO:0032259">
    <property type="term" value="P:methylation"/>
    <property type="evidence" value="ECO:0007669"/>
    <property type="project" value="UniProtKB-KW"/>
</dbReference>
<evidence type="ECO:0000256" key="1">
    <source>
        <dbReference type="ARBA" id="ARBA00022603"/>
    </source>
</evidence>
<dbReference type="NCBIfam" id="TIGR00186">
    <property type="entry name" value="rRNA_methyl_3"/>
    <property type="match status" value="1"/>
</dbReference>
<sequence length="260" mass="28966">MVGKRQQKTKQQQLMGNHQKCWIWGKHVVTQTLHAGHWTIQELVISEELPEQQRAEISTLALSQQITFSIEPASRLTQLCGAKEHQGYLAKMPSFPYCSEEVIWEKQLSQPLFLLLDGIQDPYNYGAILRSAEVLGVDAVFVGKKHQAAVNSLVVRSSAGAVNTIPIVQVSNLVELASQFQERKVSLIAATEKATTPIFHYNFCQPTVLIIGNEGSGIQSELLDRCHQHLCIPMTGDVESLNAAVSAGIILYEVYRQRNM</sequence>
<reference evidence="4" key="1">
    <citation type="submission" date="2018-06" db="EMBL/GenBank/DDBJ databases">
        <authorList>
            <person name="Zhirakovskaya E."/>
        </authorList>
    </citation>
    <scope>NUCLEOTIDE SEQUENCE</scope>
</reference>
<dbReference type="SUPFAM" id="SSF55315">
    <property type="entry name" value="L30e-like"/>
    <property type="match status" value="1"/>
</dbReference>
<dbReference type="Pfam" id="PF08032">
    <property type="entry name" value="SpoU_sub_bind"/>
    <property type="match status" value="1"/>
</dbReference>
<dbReference type="PANTHER" id="PTHR46429">
    <property type="entry name" value="23S RRNA (GUANOSINE-2'-O-)-METHYLTRANSFERASE RLMB"/>
    <property type="match status" value="1"/>
</dbReference>
<organism evidence="4">
    <name type="scientific">hydrothermal vent metagenome</name>
    <dbReference type="NCBI Taxonomy" id="652676"/>
    <lineage>
        <taxon>unclassified sequences</taxon>
        <taxon>metagenomes</taxon>
        <taxon>ecological metagenomes</taxon>
    </lineage>
</organism>
<dbReference type="InterPro" id="IPR029028">
    <property type="entry name" value="Alpha/beta_knot_MTases"/>
</dbReference>
<dbReference type="InterPro" id="IPR001537">
    <property type="entry name" value="SpoU_MeTrfase"/>
</dbReference>
<dbReference type="InterPro" id="IPR013123">
    <property type="entry name" value="SpoU_subst-bd"/>
</dbReference>
<feature type="domain" description="RNA 2-O ribose methyltransferase substrate binding" evidence="3">
    <location>
        <begin position="22"/>
        <end position="98"/>
    </location>
</feature>
<dbReference type="InterPro" id="IPR029064">
    <property type="entry name" value="Ribosomal_eL30-like_sf"/>
</dbReference>
<dbReference type="Gene3D" id="3.40.1280.10">
    <property type="match status" value="1"/>
</dbReference>
<dbReference type="InterPro" id="IPR004441">
    <property type="entry name" value="rRNA_MeTrfase_TrmH"/>
</dbReference>